<evidence type="ECO:0000313" key="1">
    <source>
        <dbReference type="EMBL" id="KAF2393946.1"/>
    </source>
</evidence>
<reference evidence="1 2" key="1">
    <citation type="submission" date="2019-12" db="EMBL/GenBank/DDBJ databases">
        <title>Endophytic bacteria associated with Panax ginseng seedlings.</title>
        <authorList>
            <person name="Park J.M."/>
            <person name="Shin R."/>
            <person name="Jo S.H."/>
        </authorList>
    </citation>
    <scope>NUCLEOTIDE SEQUENCE [LARGE SCALE GENOMIC DNA]</scope>
    <source>
        <strain evidence="1 2">PgKB32</strain>
    </source>
</reference>
<dbReference type="AlphaFoldDB" id="A0A6L5BYT7"/>
<protein>
    <submittedName>
        <fullName evidence="1">Uncharacterized protein</fullName>
    </submittedName>
</protein>
<evidence type="ECO:0000313" key="2">
    <source>
        <dbReference type="Proteomes" id="UP000475265"/>
    </source>
</evidence>
<name>A0A6L5BYT7_9PSED</name>
<accession>A0A6L5BYT7</accession>
<sequence>MSQLRLFVIEGLSKNEDLNMSASSYDVLVLC</sequence>
<dbReference type="Proteomes" id="UP000475265">
    <property type="component" value="Unassembled WGS sequence"/>
</dbReference>
<proteinExistence type="predicted"/>
<organism evidence="1 2">
    <name type="scientific">Pseudomonas frederiksbergensis</name>
    <dbReference type="NCBI Taxonomy" id="104087"/>
    <lineage>
        <taxon>Bacteria</taxon>
        <taxon>Pseudomonadati</taxon>
        <taxon>Pseudomonadota</taxon>
        <taxon>Gammaproteobacteria</taxon>
        <taxon>Pseudomonadales</taxon>
        <taxon>Pseudomonadaceae</taxon>
        <taxon>Pseudomonas</taxon>
    </lineage>
</organism>
<comment type="caution">
    <text evidence="1">The sequence shown here is derived from an EMBL/GenBank/DDBJ whole genome shotgun (WGS) entry which is preliminary data.</text>
</comment>
<dbReference type="EMBL" id="JAAAXX010000001">
    <property type="protein sequence ID" value="KAF2393946.1"/>
    <property type="molecule type" value="Genomic_DNA"/>
</dbReference>
<gene>
    <name evidence="1" type="ORF">FX983_01916</name>
</gene>